<dbReference type="AlphaFoldDB" id="A0A9D4LCP3"/>
<sequence length="64" mass="6839">MVSLLFRCPKELARLQCWVDNNSSTTGNQTQEVAGQGSCDIVTMATECVGGFSLESINPLNLCG</sequence>
<organism evidence="1 2">
    <name type="scientific">Dreissena polymorpha</name>
    <name type="common">Zebra mussel</name>
    <name type="synonym">Mytilus polymorpha</name>
    <dbReference type="NCBI Taxonomy" id="45954"/>
    <lineage>
        <taxon>Eukaryota</taxon>
        <taxon>Metazoa</taxon>
        <taxon>Spiralia</taxon>
        <taxon>Lophotrochozoa</taxon>
        <taxon>Mollusca</taxon>
        <taxon>Bivalvia</taxon>
        <taxon>Autobranchia</taxon>
        <taxon>Heteroconchia</taxon>
        <taxon>Euheterodonta</taxon>
        <taxon>Imparidentia</taxon>
        <taxon>Neoheterodontei</taxon>
        <taxon>Myida</taxon>
        <taxon>Dreissenoidea</taxon>
        <taxon>Dreissenidae</taxon>
        <taxon>Dreissena</taxon>
    </lineage>
</organism>
<evidence type="ECO:0000313" key="2">
    <source>
        <dbReference type="Proteomes" id="UP000828390"/>
    </source>
</evidence>
<gene>
    <name evidence="1" type="ORF">DPMN_098255</name>
</gene>
<evidence type="ECO:0000313" key="1">
    <source>
        <dbReference type="EMBL" id="KAH3855685.1"/>
    </source>
</evidence>
<dbReference type="EMBL" id="JAIWYP010000003">
    <property type="protein sequence ID" value="KAH3855685.1"/>
    <property type="molecule type" value="Genomic_DNA"/>
</dbReference>
<dbReference type="Proteomes" id="UP000828390">
    <property type="component" value="Unassembled WGS sequence"/>
</dbReference>
<keyword evidence="2" id="KW-1185">Reference proteome</keyword>
<comment type="caution">
    <text evidence="1">The sequence shown here is derived from an EMBL/GenBank/DDBJ whole genome shotgun (WGS) entry which is preliminary data.</text>
</comment>
<proteinExistence type="predicted"/>
<reference evidence="1" key="1">
    <citation type="journal article" date="2019" name="bioRxiv">
        <title>The Genome of the Zebra Mussel, Dreissena polymorpha: A Resource for Invasive Species Research.</title>
        <authorList>
            <person name="McCartney M.A."/>
            <person name="Auch B."/>
            <person name="Kono T."/>
            <person name="Mallez S."/>
            <person name="Zhang Y."/>
            <person name="Obille A."/>
            <person name="Becker A."/>
            <person name="Abrahante J.E."/>
            <person name="Garbe J."/>
            <person name="Badalamenti J.P."/>
            <person name="Herman A."/>
            <person name="Mangelson H."/>
            <person name="Liachko I."/>
            <person name="Sullivan S."/>
            <person name="Sone E.D."/>
            <person name="Koren S."/>
            <person name="Silverstein K.A.T."/>
            <person name="Beckman K.B."/>
            <person name="Gohl D.M."/>
        </authorList>
    </citation>
    <scope>NUCLEOTIDE SEQUENCE</scope>
    <source>
        <strain evidence="1">Duluth1</strain>
        <tissue evidence="1">Whole animal</tissue>
    </source>
</reference>
<reference evidence="1" key="2">
    <citation type="submission" date="2020-11" db="EMBL/GenBank/DDBJ databases">
        <authorList>
            <person name="McCartney M.A."/>
            <person name="Auch B."/>
            <person name="Kono T."/>
            <person name="Mallez S."/>
            <person name="Becker A."/>
            <person name="Gohl D.M."/>
            <person name="Silverstein K.A.T."/>
            <person name="Koren S."/>
            <person name="Bechman K.B."/>
            <person name="Herman A."/>
            <person name="Abrahante J.E."/>
            <person name="Garbe J."/>
        </authorList>
    </citation>
    <scope>NUCLEOTIDE SEQUENCE</scope>
    <source>
        <strain evidence="1">Duluth1</strain>
        <tissue evidence="1">Whole animal</tissue>
    </source>
</reference>
<protein>
    <submittedName>
        <fullName evidence="1">Uncharacterized protein</fullName>
    </submittedName>
</protein>
<name>A0A9D4LCP3_DREPO</name>
<accession>A0A9D4LCP3</accession>